<proteinExistence type="predicted"/>
<keyword evidence="5" id="KW-0227">DNA damage</keyword>
<dbReference type="Gene3D" id="3.30.70.270">
    <property type="match status" value="1"/>
</dbReference>
<dbReference type="SUPFAM" id="SSF56672">
    <property type="entry name" value="DNA/RNA polymerases"/>
    <property type="match status" value="1"/>
</dbReference>
<dbReference type="FunFam" id="3.40.1170.60:FF:000003">
    <property type="entry name" value="DNA polymerase eta"/>
    <property type="match status" value="1"/>
</dbReference>
<dbReference type="GO" id="GO:0042276">
    <property type="term" value="P:error-prone translesion synthesis"/>
    <property type="evidence" value="ECO:0007669"/>
    <property type="project" value="TreeGrafter"/>
</dbReference>
<evidence type="ECO:0000256" key="8">
    <source>
        <dbReference type="ARBA" id="ARBA00023242"/>
    </source>
</evidence>
<evidence type="ECO:0000256" key="1">
    <source>
        <dbReference type="ARBA" id="ARBA00004123"/>
    </source>
</evidence>
<dbReference type="InterPro" id="IPR043502">
    <property type="entry name" value="DNA/RNA_pol_sf"/>
</dbReference>
<comment type="subcellular location">
    <subcellularLocation>
        <location evidence="1">Nucleus</location>
    </subcellularLocation>
</comment>
<keyword evidence="6" id="KW-0460">Magnesium</keyword>
<dbReference type="Ensembl" id="ENSAZOT00000010959.1">
    <property type="protein sequence ID" value="ENSAZOP00000010262.1"/>
    <property type="gene ID" value="ENSAZOG00000006532.1"/>
</dbReference>
<keyword evidence="2" id="KW-0808">Transferase</keyword>
<organism evidence="11 12">
    <name type="scientific">Anas zonorhyncha</name>
    <name type="common">Eastern spot-billed duck</name>
    <dbReference type="NCBI Taxonomy" id="75864"/>
    <lineage>
        <taxon>Eukaryota</taxon>
        <taxon>Metazoa</taxon>
        <taxon>Chordata</taxon>
        <taxon>Craniata</taxon>
        <taxon>Vertebrata</taxon>
        <taxon>Euteleostomi</taxon>
        <taxon>Archelosauria</taxon>
        <taxon>Archosauria</taxon>
        <taxon>Dinosauria</taxon>
        <taxon>Saurischia</taxon>
        <taxon>Theropoda</taxon>
        <taxon>Coelurosauria</taxon>
        <taxon>Aves</taxon>
        <taxon>Neognathae</taxon>
        <taxon>Galloanserae</taxon>
        <taxon>Anseriformes</taxon>
        <taxon>Anatidae</taxon>
        <taxon>Anatinae</taxon>
        <taxon>Anas</taxon>
    </lineage>
</organism>
<name>A0A8B9UJ75_9AVES</name>
<keyword evidence="8" id="KW-0539">Nucleus</keyword>
<keyword evidence="7" id="KW-0234">DNA repair</keyword>
<keyword evidence="4" id="KW-0479">Metal-binding</keyword>
<keyword evidence="3" id="KW-0548">Nucleotidyltransferase</keyword>
<sequence>MQVEQRFDPQLRGRPCAVVQYNNYEARSFGVARGMWASEARALCPELLLARVPEARGKADLSRYREASAEVMEVLSRFAAIERASIDEAYLDLTGSARDRLRELTSSETRITIIGHLQNEYEEKMKRKRSNSSRKERGHVSL</sequence>
<feature type="compositionally biased region" description="Basic and acidic residues" evidence="9">
    <location>
        <begin position="133"/>
        <end position="142"/>
    </location>
</feature>
<dbReference type="PROSITE" id="PS50173">
    <property type="entry name" value="UMUC"/>
    <property type="match status" value="1"/>
</dbReference>
<dbReference type="GO" id="GO:0035861">
    <property type="term" value="C:site of double-strand break"/>
    <property type="evidence" value="ECO:0007669"/>
    <property type="project" value="TreeGrafter"/>
</dbReference>
<dbReference type="GO" id="GO:0005634">
    <property type="term" value="C:nucleus"/>
    <property type="evidence" value="ECO:0007669"/>
    <property type="project" value="UniProtKB-SubCell"/>
</dbReference>
<dbReference type="Proteomes" id="UP000694549">
    <property type="component" value="Unplaced"/>
</dbReference>
<reference evidence="11" key="2">
    <citation type="submission" date="2025-09" db="UniProtKB">
        <authorList>
            <consortium name="Ensembl"/>
        </authorList>
    </citation>
    <scope>IDENTIFICATION</scope>
</reference>
<reference evidence="11" key="1">
    <citation type="submission" date="2025-08" db="UniProtKB">
        <authorList>
            <consortium name="Ensembl"/>
        </authorList>
    </citation>
    <scope>IDENTIFICATION</scope>
</reference>
<dbReference type="PANTHER" id="PTHR45873:SF1">
    <property type="entry name" value="DNA POLYMERASE ETA"/>
    <property type="match status" value="1"/>
</dbReference>
<evidence type="ECO:0000256" key="7">
    <source>
        <dbReference type="ARBA" id="ARBA00023204"/>
    </source>
</evidence>
<feature type="domain" description="UmuC" evidence="10">
    <location>
        <begin position="1"/>
        <end position="95"/>
    </location>
</feature>
<evidence type="ECO:0000256" key="3">
    <source>
        <dbReference type="ARBA" id="ARBA00022695"/>
    </source>
</evidence>
<dbReference type="GO" id="GO:0046872">
    <property type="term" value="F:metal ion binding"/>
    <property type="evidence" value="ECO:0007669"/>
    <property type="project" value="UniProtKB-KW"/>
</dbReference>
<evidence type="ECO:0000313" key="12">
    <source>
        <dbReference type="Proteomes" id="UP000694549"/>
    </source>
</evidence>
<keyword evidence="12" id="KW-1185">Reference proteome</keyword>
<evidence type="ECO:0000256" key="2">
    <source>
        <dbReference type="ARBA" id="ARBA00022679"/>
    </source>
</evidence>
<dbReference type="Gene3D" id="3.40.1170.60">
    <property type="match status" value="1"/>
</dbReference>
<feature type="region of interest" description="Disordered" evidence="9">
    <location>
        <begin position="122"/>
        <end position="142"/>
    </location>
</feature>
<dbReference type="GO" id="GO:0006281">
    <property type="term" value="P:DNA repair"/>
    <property type="evidence" value="ECO:0007669"/>
    <property type="project" value="UniProtKB-KW"/>
</dbReference>
<evidence type="ECO:0000313" key="11">
    <source>
        <dbReference type="Ensembl" id="ENSAZOP00000010262.1"/>
    </source>
</evidence>
<dbReference type="InterPro" id="IPR043128">
    <property type="entry name" value="Rev_trsase/Diguanyl_cyclase"/>
</dbReference>
<evidence type="ECO:0000256" key="5">
    <source>
        <dbReference type="ARBA" id="ARBA00022763"/>
    </source>
</evidence>
<evidence type="ECO:0000256" key="9">
    <source>
        <dbReference type="SAM" id="MobiDB-lite"/>
    </source>
</evidence>
<accession>A0A8B9UJ75</accession>
<dbReference type="GO" id="GO:0003887">
    <property type="term" value="F:DNA-directed DNA polymerase activity"/>
    <property type="evidence" value="ECO:0007669"/>
    <property type="project" value="TreeGrafter"/>
</dbReference>
<evidence type="ECO:0000259" key="10">
    <source>
        <dbReference type="PROSITE" id="PS50173"/>
    </source>
</evidence>
<dbReference type="AlphaFoldDB" id="A0A8B9UJ75"/>
<evidence type="ECO:0000256" key="4">
    <source>
        <dbReference type="ARBA" id="ARBA00022723"/>
    </source>
</evidence>
<dbReference type="GO" id="GO:0009314">
    <property type="term" value="P:response to radiation"/>
    <property type="evidence" value="ECO:0007669"/>
    <property type="project" value="TreeGrafter"/>
</dbReference>
<evidence type="ECO:0000256" key="6">
    <source>
        <dbReference type="ARBA" id="ARBA00022842"/>
    </source>
</evidence>
<dbReference type="PANTHER" id="PTHR45873">
    <property type="entry name" value="DNA POLYMERASE ETA"/>
    <property type="match status" value="1"/>
</dbReference>
<dbReference type="GO" id="GO:0005657">
    <property type="term" value="C:replication fork"/>
    <property type="evidence" value="ECO:0007669"/>
    <property type="project" value="TreeGrafter"/>
</dbReference>
<dbReference type="InterPro" id="IPR001126">
    <property type="entry name" value="UmuC"/>
</dbReference>
<dbReference type="InterPro" id="IPR052230">
    <property type="entry name" value="DNA_polymerase_eta"/>
</dbReference>
<protein>
    <recommendedName>
        <fullName evidence="10">UmuC domain-containing protein</fullName>
    </recommendedName>
</protein>
<dbReference type="Pfam" id="PF00817">
    <property type="entry name" value="IMS"/>
    <property type="match status" value="1"/>
</dbReference>